<evidence type="ECO:0008006" key="12">
    <source>
        <dbReference type="Google" id="ProtNLM"/>
    </source>
</evidence>
<feature type="transmembrane region" description="Helical" evidence="8">
    <location>
        <begin position="294"/>
        <end position="318"/>
    </location>
</feature>
<evidence type="ECO:0000256" key="3">
    <source>
        <dbReference type="ARBA" id="ARBA00022824"/>
    </source>
</evidence>
<reference evidence="9 11" key="1">
    <citation type="journal article" date="2021" name="Commun. Biol.">
        <title>The genome of Shorea leprosula (Dipterocarpaceae) highlights the ecological relevance of drought in aseasonal tropical rainforests.</title>
        <authorList>
            <person name="Ng K.K.S."/>
            <person name="Kobayashi M.J."/>
            <person name="Fawcett J.A."/>
            <person name="Hatakeyama M."/>
            <person name="Paape T."/>
            <person name="Ng C.H."/>
            <person name="Ang C.C."/>
            <person name="Tnah L.H."/>
            <person name="Lee C.T."/>
            <person name="Nishiyama T."/>
            <person name="Sese J."/>
            <person name="O'Brien M.J."/>
            <person name="Copetti D."/>
            <person name="Mohd Noor M.I."/>
            <person name="Ong R.C."/>
            <person name="Putra M."/>
            <person name="Sireger I.Z."/>
            <person name="Indrioko S."/>
            <person name="Kosugi Y."/>
            <person name="Izuno A."/>
            <person name="Isagi Y."/>
            <person name="Lee S.L."/>
            <person name="Shimizu K.K."/>
        </authorList>
    </citation>
    <scope>NUCLEOTIDE SEQUENCE [LARGE SCALE GENOMIC DNA]</scope>
    <source>
        <strain evidence="9">214</strain>
    </source>
</reference>
<feature type="transmembrane region" description="Helical" evidence="8">
    <location>
        <begin position="96"/>
        <end position="118"/>
    </location>
</feature>
<dbReference type="CDD" id="cd23995">
    <property type="entry name" value="Seipin_BSCL2_like"/>
    <property type="match status" value="1"/>
</dbReference>
<evidence type="ECO:0000256" key="6">
    <source>
        <dbReference type="ARBA" id="ARBA00023136"/>
    </source>
</evidence>
<keyword evidence="4 8" id="KW-1133">Transmembrane helix</keyword>
<keyword evidence="3" id="KW-0256">Endoplasmic reticulum</keyword>
<evidence type="ECO:0000313" key="10">
    <source>
        <dbReference type="EMBL" id="GKV02397.1"/>
    </source>
</evidence>
<dbReference type="EMBL" id="BPVZ01000018">
    <property type="protein sequence ID" value="GKV02397.1"/>
    <property type="molecule type" value="Genomic_DNA"/>
</dbReference>
<dbReference type="GO" id="GO:0140042">
    <property type="term" value="P:lipid droplet formation"/>
    <property type="evidence" value="ECO:0007669"/>
    <property type="project" value="UniProtKB-ARBA"/>
</dbReference>
<evidence type="ECO:0000313" key="9">
    <source>
        <dbReference type="EMBL" id="GKV02392.1"/>
    </source>
</evidence>
<sequence length="413" mass="46110">MDVQPQDQNFHLLPRPSDWFLKFLSFQSDVFHNCIVSVFSFVFSLFSVASESYHRAEEAKASAKAAVQNVPSNIGHGTIVLLKKIFWGFLGAMHVYMVLVAVMVLAALVGIGLVQLCLEEPVHVRETLYFDYTLVNPTAEFCFGPGSRGQGKAQMGVPVGHTFHVSLVLLMPESDFNRRIGVFQLNAELVSSIGKVIVRSSHPCMLQFRSLPIRLGRTFVLGAPLLLGLTSETQKISVDMLNIKEGNPRTKAVRVSLVPRAGTSSLPQLYEAEILIKSELPWTKRLVHNWRWTLYVWTSLYVYIIFLVILMSCFRSVLFPMTATNFDDEVRDAVVVDESRGPQIGAREERNEGVSELIRKWQQSRIKRKAIVLQKAVPETVGSSASTMSVTREETSAVIEEDIGDSESVCSGN</sequence>
<protein>
    <recommendedName>
        <fullName evidence="12">Seipin</fullName>
    </recommendedName>
</protein>
<dbReference type="GO" id="GO:0005789">
    <property type="term" value="C:endoplasmic reticulum membrane"/>
    <property type="evidence" value="ECO:0007669"/>
    <property type="project" value="UniProtKB-SubCell"/>
</dbReference>
<dbReference type="PANTHER" id="PTHR21212">
    <property type="entry name" value="BERNARDINELLI-SEIP CONGENITAL LIPODYSTROPHY 2 HOMOLOG BSCL2 PROTEIN"/>
    <property type="match status" value="1"/>
</dbReference>
<dbReference type="Pfam" id="PF06775">
    <property type="entry name" value="Seipin"/>
    <property type="match status" value="1"/>
</dbReference>
<keyword evidence="2 8" id="KW-0812">Transmembrane</keyword>
<proteinExistence type="predicted"/>
<dbReference type="InterPro" id="IPR009617">
    <property type="entry name" value="Seipin"/>
</dbReference>
<name>A0AAV5IKG9_9ROSI</name>
<evidence type="ECO:0000256" key="8">
    <source>
        <dbReference type="SAM" id="Phobius"/>
    </source>
</evidence>
<comment type="subcellular location">
    <subcellularLocation>
        <location evidence="1">Endoplasmic reticulum membrane</location>
        <topology evidence="1">Multi-pass membrane protein</topology>
    </subcellularLocation>
</comment>
<evidence type="ECO:0000256" key="4">
    <source>
        <dbReference type="ARBA" id="ARBA00022989"/>
    </source>
</evidence>
<gene>
    <name evidence="9" type="ORF">SLEP1_g14830</name>
    <name evidence="10" type="ORF">SLEP1_g14835</name>
</gene>
<dbReference type="PANTHER" id="PTHR21212:SF5">
    <property type="entry name" value="SEIPIN-1"/>
    <property type="match status" value="1"/>
</dbReference>
<keyword evidence="11" id="KW-1185">Reference proteome</keyword>
<accession>A0AAV5IKG9</accession>
<keyword evidence="6 8" id="KW-0472">Membrane</keyword>
<dbReference type="Proteomes" id="UP001054252">
    <property type="component" value="Unassembled WGS sequence"/>
</dbReference>
<dbReference type="EMBL" id="BPVZ01000018">
    <property type="protein sequence ID" value="GKV02392.1"/>
    <property type="molecule type" value="Genomic_DNA"/>
</dbReference>
<dbReference type="AlphaFoldDB" id="A0AAV5IKG9"/>
<dbReference type="GO" id="GO:0006629">
    <property type="term" value="P:lipid metabolic process"/>
    <property type="evidence" value="ECO:0007669"/>
    <property type="project" value="UniProtKB-KW"/>
</dbReference>
<organism evidence="9 11">
    <name type="scientific">Rubroshorea leprosula</name>
    <dbReference type="NCBI Taxonomy" id="152421"/>
    <lineage>
        <taxon>Eukaryota</taxon>
        <taxon>Viridiplantae</taxon>
        <taxon>Streptophyta</taxon>
        <taxon>Embryophyta</taxon>
        <taxon>Tracheophyta</taxon>
        <taxon>Spermatophyta</taxon>
        <taxon>Magnoliopsida</taxon>
        <taxon>eudicotyledons</taxon>
        <taxon>Gunneridae</taxon>
        <taxon>Pentapetalae</taxon>
        <taxon>rosids</taxon>
        <taxon>malvids</taxon>
        <taxon>Malvales</taxon>
        <taxon>Dipterocarpaceae</taxon>
        <taxon>Rubroshorea</taxon>
    </lineage>
</organism>
<comment type="caution">
    <text evidence="9">The sequence shown here is derived from an EMBL/GenBank/DDBJ whole genome shotgun (WGS) entry which is preliminary data.</text>
</comment>
<feature type="region of interest" description="Disordered" evidence="7">
    <location>
        <begin position="384"/>
        <end position="413"/>
    </location>
</feature>
<keyword evidence="5" id="KW-0443">Lipid metabolism</keyword>
<feature type="transmembrane region" description="Helical" evidence="8">
    <location>
        <begin position="30"/>
        <end position="49"/>
    </location>
</feature>
<evidence type="ECO:0000313" key="11">
    <source>
        <dbReference type="Proteomes" id="UP001054252"/>
    </source>
</evidence>
<evidence type="ECO:0000256" key="7">
    <source>
        <dbReference type="SAM" id="MobiDB-lite"/>
    </source>
</evidence>
<evidence type="ECO:0000256" key="5">
    <source>
        <dbReference type="ARBA" id="ARBA00023098"/>
    </source>
</evidence>
<evidence type="ECO:0000256" key="2">
    <source>
        <dbReference type="ARBA" id="ARBA00022692"/>
    </source>
</evidence>
<evidence type="ECO:0000256" key="1">
    <source>
        <dbReference type="ARBA" id="ARBA00004477"/>
    </source>
</evidence>